<dbReference type="PANTHER" id="PTHR45623">
    <property type="entry name" value="CHROMODOMAIN-HELICASE-DNA-BINDING PROTEIN 3-RELATED-RELATED"/>
    <property type="match status" value="1"/>
</dbReference>
<dbReference type="GO" id="GO:0140658">
    <property type="term" value="F:ATP-dependent chromatin remodeler activity"/>
    <property type="evidence" value="ECO:0007669"/>
    <property type="project" value="TreeGrafter"/>
</dbReference>
<keyword evidence="8" id="KW-0067">ATP-binding</keyword>
<evidence type="ECO:0000256" key="3">
    <source>
        <dbReference type="ARBA" id="ARBA00022737"/>
    </source>
</evidence>
<keyword evidence="7" id="KW-0862">Zinc</keyword>
<dbReference type="InterPro" id="IPR019787">
    <property type="entry name" value="Znf_PHD-finger"/>
</dbReference>
<dbReference type="InterPro" id="IPR001965">
    <property type="entry name" value="Znf_PHD"/>
</dbReference>
<dbReference type="OrthoDB" id="5857104at2759"/>
<evidence type="ECO:0000256" key="1">
    <source>
        <dbReference type="ARBA" id="ARBA00004123"/>
    </source>
</evidence>
<dbReference type="GO" id="GO:0016887">
    <property type="term" value="F:ATP hydrolysis activity"/>
    <property type="evidence" value="ECO:0007669"/>
    <property type="project" value="TreeGrafter"/>
</dbReference>
<keyword evidence="9 11" id="KW-0103">Bromodomain</keyword>
<dbReference type="Pfam" id="PF22908">
    <property type="entry name" value="PHD_NSD"/>
    <property type="match status" value="1"/>
</dbReference>
<dbReference type="CDD" id="cd04369">
    <property type="entry name" value="Bromodomain"/>
    <property type="match status" value="1"/>
</dbReference>
<evidence type="ECO:0000256" key="11">
    <source>
        <dbReference type="PROSITE-ProRule" id="PRU00035"/>
    </source>
</evidence>
<dbReference type="GO" id="GO:0003682">
    <property type="term" value="F:chromatin binding"/>
    <property type="evidence" value="ECO:0007669"/>
    <property type="project" value="TreeGrafter"/>
</dbReference>
<dbReference type="SMART" id="SM00490">
    <property type="entry name" value="HELICc"/>
    <property type="match status" value="1"/>
</dbReference>
<dbReference type="GO" id="GO:0000785">
    <property type="term" value="C:chromatin"/>
    <property type="evidence" value="ECO:0007669"/>
    <property type="project" value="TreeGrafter"/>
</dbReference>
<dbReference type="CDD" id="cd18793">
    <property type="entry name" value="SF2_C_SNF"/>
    <property type="match status" value="1"/>
</dbReference>
<feature type="region of interest" description="Disordered" evidence="13">
    <location>
        <begin position="79"/>
        <end position="223"/>
    </location>
</feature>
<dbReference type="PROSITE" id="PS50014">
    <property type="entry name" value="BROMODOMAIN_2"/>
    <property type="match status" value="1"/>
</dbReference>
<dbReference type="PROSITE" id="PS51194">
    <property type="entry name" value="HELICASE_CTER"/>
    <property type="match status" value="1"/>
</dbReference>
<feature type="compositionally biased region" description="Basic and acidic residues" evidence="13">
    <location>
        <begin position="169"/>
        <end position="179"/>
    </location>
</feature>
<sequence length="1620" mass="186039">MSEPTAAVQSQGMQQSVADICICRHQGDGLVLTCQGPNCPYHNKIHPKCFGMTDDDIQKALSSPYFLCPACRDKDRRPEYVPSAAKRQRVHKEDSDEDFDIKEDDMEDMPSDEDNYNEDSDDNAGEVDSTKRRRTRASYSFRGHPWSDDSSDDGDKSSKHAKARSVVAVKEEGDRETTRRSTRIRRHAFMPQSFISQESDDSDDNADRASSYSGHASSDSGSKIERILGRRVLANTPEAAEVSRRSRLAIGISESGETAPAAPMEGDLDNKAFEYLVKWKHQSYLHLSWLSYDQMVVDNPPHGKSRLYRFVKMLPRDDNGYIVENAPNTPEEAFFNPNFCEVERVVACSKDMALSTHGVWQRGCREILTALCEVAVEGYVYIDPFMERVDEVRDGAPGYYEVVKHPMWVAKIMAKLSAAERELMREDGVLFEGEGGGVEEAYKSDQEFFADLELLFSNCHLYNQNPNCGVVIMCNALEEVYHEKRSLYEAKLNELNELVALTQSEDGEPKYLVKWVDLSYKDCTWEKKEVIADKEMIAAYERRQHIPEWKLAPLKSKAERVALGEKSMLKFKEGKTLRPYQWEGFRWLKNNYNEGKNSILADEMGLGKTIQVISLMEHVVHNMQTQQPILVIAPLSTLGFWRREIESWTSLNVIMYHDNEGGKEVRRLIEKYEWYYGNGQVPKSVDHEVFKFDVLLTTYEITIADVDALMPIRWSLVVVDEAQRMKNKSGKLQQTLHTFRWQQCVLLTGTPLQNNMTELWTLLNFVAPQTFPSLPEFLQQYGDLRNQQQVKTLQQSLSQFVLRRLKEDVEDSIPPKEETVIDVELTTKQKTYYRAIYDHNRDFFVHGYVKSGLGITKVTSANKAPRLINMEIQFRKCCNHPYLLEGVEEMEEGAGVAPVKDVSEHPLVTSSGKMVLLHKLLTKLKAEGHRVLIFSQFTMMLDLLEKYMKLAGFVYTRIDGSIRGNLRDEAIARFNDEKGDVFCFLLSTRAGGVGITLTSADTVIIFDSDWNPQNDVQAQARAHRIGQTKAVRVYRLITRGTYEAAMFQRASMKLGLEQAVMNNGRKNMSADVVEALLKEGAYSALLEDKEGEEESRVFCEADINDLLEKRSRVVTYDRGKNVSLFNKTSFISQQSDSKLDINDPLFWKKVFGEDTRETVLERLEDGRALKDAETKKAYFEEVMNMSKEVIEQMLGGESLPEWYELLKTALKQVSLMETQFDEAQRKEAAHMLSEVEKPSRRRKQITNNVVEDEYSLNDPDFTTSTKGELADEVCCKCYRDYCLIRCTGPCRRCFHPECVENPPVRKQKDTWKCADCINHRYECLICHKMGYDAAFYEQMIEQGLIEGKEGDETLKKKLRFRRKPKRRLNDDDYEASSHVPKKKAGVKQNPLIHNPDVVFKCLVKNCGRFYHVECIQNCDYGSKERFSDLSKFRCPSHFCCTCHETGNTKHLVQCMLCSHATHVGCLNEKTGHRISKLYYICSDHPVPKGTPTWDPNKKKMISDDGAYGAWDRKRDERRSRAPRTPAEKPTYAPVHYDVPIEKYTGNWCRYCGARRSSGFMKGPWGPKTLCVVHYVSWFRTKKLDLSAYPEIPKTPINPEANSEPKYMYYLQTKKQRETQE</sequence>
<dbReference type="Proteomes" id="UP000078348">
    <property type="component" value="Unassembled WGS sequence"/>
</dbReference>
<evidence type="ECO:0000256" key="2">
    <source>
        <dbReference type="ARBA" id="ARBA00022723"/>
    </source>
</evidence>
<dbReference type="GO" id="GO:0003677">
    <property type="term" value="F:DNA binding"/>
    <property type="evidence" value="ECO:0007669"/>
    <property type="project" value="UniProtKB-KW"/>
</dbReference>
<accession>A0A196SIS0</accession>
<dbReference type="InterPro" id="IPR023780">
    <property type="entry name" value="Chromo_domain"/>
</dbReference>
<dbReference type="InterPro" id="IPR036427">
    <property type="entry name" value="Bromodomain-like_sf"/>
</dbReference>
<dbReference type="InterPro" id="IPR038718">
    <property type="entry name" value="SNF2-like_sf"/>
</dbReference>
<dbReference type="GO" id="GO:0008270">
    <property type="term" value="F:zinc ion binding"/>
    <property type="evidence" value="ECO:0007669"/>
    <property type="project" value="UniProtKB-KW"/>
</dbReference>
<dbReference type="SUPFAM" id="SSF52540">
    <property type="entry name" value="P-loop containing nucleoside triphosphate hydrolases"/>
    <property type="match status" value="2"/>
</dbReference>
<name>A0A196SIS0_BLAHN</name>
<evidence type="ECO:0000256" key="10">
    <source>
        <dbReference type="ARBA" id="ARBA00023242"/>
    </source>
</evidence>
<feature type="compositionally biased region" description="Acidic residues" evidence="13">
    <location>
        <begin position="95"/>
        <end position="125"/>
    </location>
</feature>
<dbReference type="Gene3D" id="2.40.50.40">
    <property type="match status" value="2"/>
</dbReference>
<evidence type="ECO:0000256" key="9">
    <source>
        <dbReference type="ARBA" id="ARBA00023117"/>
    </source>
</evidence>
<evidence type="ECO:0000256" key="5">
    <source>
        <dbReference type="ARBA" id="ARBA00022771"/>
    </source>
</evidence>
<evidence type="ECO:0000256" key="6">
    <source>
        <dbReference type="ARBA" id="ARBA00022801"/>
    </source>
</evidence>
<keyword evidence="20" id="KW-1185">Reference proteome</keyword>
<dbReference type="SUPFAM" id="SSF47370">
    <property type="entry name" value="Bromodomain"/>
    <property type="match status" value="1"/>
</dbReference>
<dbReference type="InterPro" id="IPR013083">
    <property type="entry name" value="Znf_RING/FYVE/PHD"/>
</dbReference>
<evidence type="ECO:0000313" key="20">
    <source>
        <dbReference type="Proteomes" id="UP000078348"/>
    </source>
</evidence>
<dbReference type="Pfam" id="PF00176">
    <property type="entry name" value="SNF2-rel_dom"/>
    <property type="match status" value="1"/>
</dbReference>
<dbReference type="InterPro" id="IPR049730">
    <property type="entry name" value="SNF2/RAD54-like_C"/>
</dbReference>
<dbReference type="PROSITE" id="PS50013">
    <property type="entry name" value="CHROMO_2"/>
    <property type="match status" value="1"/>
</dbReference>
<dbReference type="InterPro" id="IPR001650">
    <property type="entry name" value="Helicase_C-like"/>
</dbReference>
<dbReference type="GO" id="GO:0005634">
    <property type="term" value="C:nucleus"/>
    <property type="evidence" value="ECO:0007669"/>
    <property type="project" value="UniProtKB-SubCell"/>
</dbReference>
<feature type="domain" description="Helicase ATP-binding" evidence="17">
    <location>
        <begin position="589"/>
        <end position="769"/>
    </location>
</feature>
<keyword evidence="4" id="KW-0547">Nucleotide-binding</keyword>
<feature type="compositionally biased region" description="Low complexity" evidence="13">
    <location>
        <begin position="208"/>
        <end position="221"/>
    </location>
</feature>
<keyword evidence="2" id="KW-0479">Metal-binding</keyword>
<dbReference type="CDD" id="cd17995">
    <property type="entry name" value="DEXHc_CHD6_7_8_9"/>
    <property type="match status" value="1"/>
</dbReference>
<dbReference type="InterPro" id="IPR055198">
    <property type="entry name" value="NSD_PHD"/>
</dbReference>
<dbReference type="InterPro" id="IPR000330">
    <property type="entry name" value="SNF2_N"/>
</dbReference>
<evidence type="ECO:0000256" key="13">
    <source>
        <dbReference type="SAM" id="MobiDB-lite"/>
    </source>
</evidence>
<dbReference type="CDD" id="cd15565">
    <property type="entry name" value="PHD2_NSD"/>
    <property type="match status" value="1"/>
</dbReference>
<keyword evidence="6" id="KW-0378">Hydrolase</keyword>
<proteinExistence type="predicted"/>
<evidence type="ECO:0000259" key="16">
    <source>
        <dbReference type="PROSITE" id="PS50016"/>
    </source>
</evidence>
<dbReference type="Gene3D" id="3.30.40.10">
    <property type="entry name" value="Zinc/RING finger domain, C3HC4 (zinc finger)"/>
    <property type="match status" value="2"/>
</dbReference>
<dbReference type="InterPro" id="IPR011011">
    <property type="entry name" value="Znf_FYVE_PHD"/>
</dbReference>
<comment type="subcellular location">
    <subcellularLocation>
        <location evidence="1">Nucleus</location>
    </subcellularLocation>
</comment>
<dbReference type="GO" id="GO:0005524">
    <property type="term" value="F:ATP binding"/>
    <property type="evidence" value="ECO:0007669"/>
    <property type="project" value="UniProtKB-KW"/>
</dbReference>
<evidence type="ECO:0000256" key="4">
    <source>
        <dbReference type="ARBA" id="ARBA00022741"/>
    </source>
</evidence>
<evidence type="ECO:0000259" key="15">
    <source>
        <dbReference type="PROSITE" id="PS50014"/>
    </source>
</evidence>
<dbReference type="Gene3D" id="1.20.920.10">
    <property type="entry name" value="Bromodomain-like"/>
    <property type="match status" value="1"/>
</dbReference>
<keyword evidence="19" id="KW-0238">DNA-binding</keyword>
<dbReference type="InterPro" id="IPR001487">
    <property type="entry name" value="Bromodomain"/>
</dbReference>
<dbReference type="EMBL" id="LXWW01000054">
    <property type="protein sequence ID" value="OAO16935.1"/>
    <property type="molecule type" value="Genomic_DNA"/>
</dbReference>
<dbReference type="GO" id="GO:0004386">
    <property type="term" value="F:helicase activity"/>
    <property type="evidence" value="ECO:0007669"/>
    <property type="project" value="UniProtKB-KW"/>
</dbReference>
<dbReference type="SUPFAM" id="SSF57903">
    <property type="entry name" value="FYVE/PHD zinc finger"/>
    <property type="match status" value="3"/>
</dbReference>
<dbReference type="STRING" id="478820.A0A196SIS0"/>
<feature type="domain" description="PHD-type" evidence="16">
    <location>
        <begin position="1271"/>
        <end position="1319"/>
    </location>
</feature>
<reference evidence="19 20" key="1">
    <citation type="submission" date="2016-05" db="EMBL/GenBank/DDBJ databases">
        <title>Nuclear genome of Blastocystis sp. subtype 1 NandII.</title>
        <authorList>
            <person name="Gentekaki E."/>
            <person name="Curtis B."/>
            <person name="Stairs C."/>
            <person name="Eme L."/>
            <person name="Herman E."/>
            <person name="Klimes V."/>
            <person name="Arias M.C."/>
            <person name="Elias M."/>
            <person name="Hilliou F."/>
            <person name="Klute M."/>
            <person name="Malik S.-B."/>
            <person name="Pightling A."/>
            <person name="Rachubinski R."/>
            <person name="Salas D."/>
            <person name="Schlacht A."/>
            <person name="Suga H."/>
            <person name="Archibald J."/>
            <person name="Ball S.G."/>
            <person name="Clark G."/>
            <person name="Dacks J."/>
            <person name="Van Der Giezen M."/>
            <person name="Tsaousis A."/>
            <person name="Roger A."/>
        </authorList>
    </citation>
    <scope>NUCLEOTIDE SEQUENCE [LARGE SCALE GENOMIC DNA]</scope>
    <source>
        <strain evidence="20">ATCC 50177 / NandII</strain>
    </source>
</reference>
<dbReference type="GO" id="GO:0042393">
    <property type="term" value="F:histone binding"/>
    <property type="evidence" value="ECO:0007669"/>
    <property type="project" value="TreeGrafter"/>
</dbReference>
<gene>
    <name evidence="19" type="ORF">AV274_1379</name>
</gene>
<dbReference type="SUPFAM" id="SSF54160">
    <property type="entry name" value="Chromo domain-like"/>
    <property type="match status" value="2"/>
</dbReference>
<keyword evidence="19" id="KW-0347">Helicase</keyword>
<evidence type="ECO:0000259" key="17">
    <source>
        <dbReference type="PROSITE" id="PS51192"/>
    </source>
</evidence>
<evidence type="ECO:0000256" key="7">
    <source>
        <dbReference type="ARBA" id="ARBA00022833"/>
    </source>
</evidence>
<dbReference type="Pfam" id="PF00385">
    <property type="entry name" value="Chromo"/>
    <property type="match status" value="1"/>
</dbReference>
<feature type="domain" description="Chromo" evidence="14">
    <location>
        <begin position="481"/>
        <end position="544"/>
    </location>
</feature>
<keyword evidence="3" id="KW-0677">Repeat</keyword>
<dbReference type="Pfam" id="PF00439">
    <property type="entry name" value="Bromodomain"/>
    <property type="match status" value="1"/>
</dbReference>
<organism evidence="19 20">
    <name type="scientific">Blastocystis sp. subtype 1 (strain ATCC 50177 / NandII)</name>
    <dbReference type="NCBI Taxonomy" id="478820"/>
    <lineage>
        <taxon>Eukaryota</taxon>
        <taxon>Sar</taxon>
        <taxon>Stramenopiles</taxon>
        <taxon>Bigyra</taxon>
        <taxon>Opalozoa</taxon>
        <taxon>Opalinata</taxon>
        <taxon>Blastocystidae</taxon>
        <taxon>Blastocystis</taxon>
    </lineage>
</organism>
<evidence type="ECO:0000256" key="8">
    <source>
        <dbReference type="ARBA" id="ARBA00022840"/>
    </source>
</evidence>
<comment type="caution">
    <text evidence="19">The sequence shown here is derived from an EMBL/GenBank/DDBJ whole genome shotgun (WGS) entry which is preliminary data.</text>
</comment>
<evidence type="ECO:0000256" key="12">
    <source>
        <dbReference type="PROSITE-ProRule" id="PRU00146"/>
    </source>
</evidence>
<keyword evidence="5 12" id="KW-0863">Zinc-finger</keyword>
<dbReference type="SMART" id="SM00487">
    <property type="entry name" value="DEXDc"/>
    <property type="match status" value="1"/>
</dbReference>
<keyword evidence="10" id="KW-0539">Nucleus</keyword>
<dbReference type="Gene3D" id="3.40.50.300">
    <property type="entry name" value="P-loop containing nucleotide triphosphate hydrolases"/>
    <property type="match status" value="1"/>
</dbReference>
<dbReference type="Pfam" id="PF00271">
    <property type="entry name" value="Helicase_C"/>
    <property type="match status" value="1"/>
</dbReference>
<dbReference type="InterPro" id="IPR016197">
    <property type="entry name" value="Chromo-like_dom_sf"/>
</dbReference>
<dbReference type="InterPro" id="IPR014001">
    <property type="entry name" value="Helicase_ATP-bd"/>
</dbReference>
<dbReference type="PROSITE" id="PS51192">
    <property type="entry name" value="HELICASE_ATP_BIND_1"/>
    <property type="match status" value="1"/>
</dbReference>
<dbReference type="SMART" id="SM00297">
    <property type="entry name" value="BROMO"/>
    <property type="match status" value="1"/>
</dbReference>
<dbReference type="InterPro" id="IPR027417">
    <property type="entry name" value="P-loop_NTPase"/>
</dbReference>
<evidence type="ECO:0000259" key="14">
    <source>
        <dbReference type="PROSITE" id="PS50013"/>
    </source>
</evidence>
<evidence type="ECO:0000313" key="19">
    <source>
        <dbReference type="EMBL" id="OAO16935.1"/>
    </source>
</evidence>
<dbReference type="InterPro" id="IPR000953">
    <property type="entry name" value="Chromo/chromo_shadow_dom"/>
</dbReference>
<feature type="domain" description="Helicase C-terminal" evidence="18">
    <location>
        <begin position="916"/>
        <end position="1069"/>
    </location>
</feature>
<dbReference type="CDD" id="cd15566">
    <property type="entry name" value="PHD3_NSD"/>
    <property type="match status" value="1"/>
</dbReference>
<evidence type="ECO:0000259" key="18">
    <source>
        <dbReference type="PROSITE" id="PS51194"/>
    </source>
</evidence>
<dbReference type="PANTHER" id="PTHR45623:SF11">
    <property type="entry name" value="KISMET, ISOFORM C"/>
    <property type="match status" value="1"/>
</dbReference>
<dbReference type="Gene3D" id="3.40.50.10810">
    <property type="entry name" value="Tandem AAA-ATPase domain"/>
    <property type="match status" value="1"/>
</dbReference>
<feature type="region of interest" description="Disordered" evidence="13">
    <location>
        <begin position="1511"/>
        <end position="1530"/>
    </location>
</feature>
<dbReference type="SMART" id="SM00298">
    <property type="entry name" value="CHROMO"/>
    <property type="match status" value="2"/>
</dbReference>
<dbReference type="SMART" id="SM00249">
    <property type="entry name" value="PHD"/>
    <property type="match status" value="4"/>
</dbReference>
<protein>
    <submittedName>
        <fullName evidence="19">Chromodomain-helicase-DNA-binding protein</fullName>
    </submittedName>
</protein>
<feature type="domain" description="Bromo" evidence="15">
    <location>
        <begin position="377"/>
        <end position="463"/>
    </location>
</feature>
<dbReference type="PROSITE" id="PS50016">
    <property type="entry name" value="ZF_PHD_2"/>
    <property type="match status" value="1"/>
</dbReference>